<dbReference type="STRING" id="418985.A0A1V9XVR9"/>
<dbReference type="EMBL" id="MNPL01003401">
    <property type="protein sequence ID" value="OQR77541.1"/>
    <property type="molecule type" value="Genomic_DNA"/>
</dbReference>
<evidence type="ECO:0000313" key="1">
    <source>
        <dbReference type="EMBL" id="OQR77541.1"/>
    </source>
</evidence>
<reference evidence="1 2" key="1">
    <citation type="journal article" date="2017" name="Gigascience">
        <title>Draft genome of the honey bee ectoparasitic mite, Tropilaelaps mercedesae, is shaped by the parasitic life history.</title>
        <authorList>
            <person name="Dong X."/>
            <person name="Armstrong S.D."/>
            <person name="Xia D."/>
            <person name="Makepeace B.L."/>
            <person name="Darby A.C."/>
            <person name="Kadowaki T."/>
        </authorList>
    </citation>
    <scope>NUCLEOTIDE SEQUENCE [LARGE SCALE GENOMIC DNA]</scope>
    <source>
        <strain evidence="1">Wuxi-XJTLU</strain>
    </source>
</reference>
<evidence type="ECO:0008006" key="3">
    <source>
        <dbReference type="Google" id="ProtNLM"/>
    </source>
</evidence>
<organism evidence="1 2">
    <name type="scientific">Tropilaelaps mercedesae</name>
    <dbReference type="NCBI Taxonomy" id="418985"/>
    <lineage>
        <taxon>Eukaryota</taxon>
        <taxon>Metazoa</taxon>
        <taxon>Ecdysozoa</taxon>
        <taxon>Arthropoda</taxon>
        <taxon>Chelicerata</taxon>
        <taxon>Arachnida</taxon>
        <taxon>Acari</taxon>
        <taxon>Parasitiformes</taxon>
        <taxon>Mesostigmata</taxon>
        <taxon>Gamasina</taxon>
        <taxon>Dermanyssoidea</taxon>
        <taxon>Laelapidae</taxon>
        <taxon>Tropilaelaps</taxon>
    </lineage>
</organism>
<dbReference type="Proteomes" id="UP000192247">
    <property type="component" value="Unassembled WGS sequence"/>
</dbReference>
<dbReference type="AlphaFoldDB" id="A0A1V9XVR9"/>
<gene>
    <name evidence="1" type="ORF">BIW11_00425</name>
</gene>
<comment type="caution">
    <text evidence="1">The sequence shown here is derived from an EMBL/GenBank/DDBJ whole genome shotgun (WGS) entry which is preliminary data.</text>
</comment>
<feature type="non-terminal residue" evidence="1">
    <location>
        <position position="1"/>
    </location>
</feature>
<protein>
    <recommendedName>
        <fullName evidence="3">Chitin-binding type-2 domain-containing protein</fullName>
    </recommendedName>
</protein>
<name>A0A1V9XVR9_9ACAR</name>
<proteinExistence type="predicted"/>
<accession>A0A1V9XVR9</accession>
<dbReference type="OrthoDB" id="6407151at2759"/>
<sequence length="81" mass="9195">AIPVQVQHYTFFCSNETVFDQLSLSCAFPEDSIPCEASGEFYYLNDNFGSEGPSITDADLAKVQSLVARFDQPQQNRRRRK</sequence>
<dbReference type="InParanoid" id="A0A1V9XVR9"/>
<evidence type="ECO:0000313" key="2">
    <source>
        <dbReference type="Proteomes" id="UP000192247"/>
    </source>
</evidence>
<keyword evidence="2" id="KW-1185">Reference proteome</keyword>